<evidence type="ECO:0000313" key="3">
    <source>
        <dbReference type="Proteomes" id="UP000051036"/>
    </source>
</evidence>
<name>A0A0R1U721_9LACO</name>
<protein>
    <submittedName>
        <fullName evidence="2">Penicillin-binding protein</fullName>
    </submittedName>
</protein>
<dbReference type="STRING" id="1423763.FC46_GL001191"/>
<proteinExistence type="predicted"/>
<dbReference type="PANTHER" id="PTHR43283:SF3">
    <property type="entry name" value="BETA-LACTAMASE FAMILY PROTEIN (AFU_ORTHOLOGUE AFUA_5G07500)"/>
    <property type="match status" value="1"/>
</dbReference>
<accession>A0A0R1U721</accession>
<gene>
    <name evidence="2" type="ORF">FC46_GL001191</name>
</gene>
<keyword evidence="3" id="KW-1185">Reference proteome</keyword>
<feature type="domain" description="Beta-lactamase-related" evidence="1">
    <location>
        <begin position="12"/>
        <end position="255"/>
    </location>
</feature>
<organism evidence="2 3">
    <name type="scientific">Lactobacillus kalixensis DSM 16043</name>
    <dbReference type="NCBI Taxonomy" id="1423763"/>
    <lineage>
        <taxon>Bacteria</taxon>
        <taxon>Bacillati</taxon>
        <taxon>Bacillota</taxon>
        <taxon>Bacilli</taxon>
        <taxon>Lactobacillales</taxon>
        <taxon>Lactobacillaceae</taxon>
        <taxon>Lactobacillus</taxon>
    </lineage>
</organism>
<dbReference type="SUPFAM" id="SSF56601">
    <property type="entry name" value="beta-lactamase/transpeptidase-like"/>
    <property type="match status" value="1"/>
</dbReference>
<dbReference type="InterPro" id="IPR050789">
    <property type="entry name" value="Diverse_Enzym_Activities"/>
</dbReference>
<comment type="caution">
    <text evidence="2">The sequence shown here is derived from an EMBL/GenBank/DDBJ whole genome shotgun (WGS) entry which is preliminary data.</text>
</comment>
<dbReference type="PATRIC" id="fig|1423763.3.peg.1207"/>
<dbReference type="OrthoDB" id="2151402at2"/>
<dbReference type="InterPro" id="IPR001466">
    <property type="entry name" value="Beta-lactam-related"/>
</dbReference>
<dbReference type="Pfam" id="PF00144">
    <property type="entry name" value="Beta-lactamase"/>
    <property type="match status" value="1"/>
</dbReference>
<evidence type="ECO:0000259" key="1">
    <source>
        <dbReference type="Pfam" id="PF00144"/>
    </source>
</evidence>
<sequence length="313" mass="35588">MRQDIDQLHVKGSVLVIKNGKTLLKYATANKTDTSYLINSVQKSMTAAMVMQEVQKKKLKLSDKLKKFYPDVEGSSSVTIANLLDMTSGLDIASGEYLGTTKFVSEHDNMQSNIKKTVFDKAMLGKWHYTSLNYVYLCGILSKLENKDYEEIFRKTYIDKLNLKHTEFLWADKKKLQESHWVPGYEKKDGKYVKVSYKDAVRDAHNELGAGSIVMSNDDLAKSIRYILNGSILTANSRKILFKGEAPSYYNGGLYNLKDYESANGAGEGYYTFMRSTRDGKDMIIIQANHTAEGKFSKIKKKVNHIMSMMMQF</sequence>
<dbReference type="Gene3D" id="3.40.710.10">
    <property type="entry name" value="DD-peptidase/beta-lactamase superfamily"/>
    <property type="match status" value="1"/>
</dbReference>
<evidence type="ECO:0000313" key="2">
    <source>
        <dbReference type="EMBL" id="KRL89037.1"/>
    </source>
</evidence>
<dbReference type="Proteomes" id="UP000051036">
    <property type="component" value="Unassembled WGS sequence"/>
</dbReference>
<dbReference type="InterPro" id="IPR012338">
    <property type="entry name" value="Beta-lactam/transpept-like"/>
</dbReference>
<dbReference type="AlphaFoldDB" id="A0A0R1U721"/>
<dbReference type="EMBL" id="AZFM01000033">
    <property type="protein sequence ID" value="KRL89037.1"/>
    <property type="molecule type" value="Genomic_DNA"/>
</dbReference>
<dbReference type="PANTHER" id="PTHR43283">
    <property type="entry name" value="BETA-LACTAMASE-RELATED"/>
    <property type="match status" value="1"/>
</dbReference>
<dbReference type="RefSeq" id="WP_057799663.1">
    <property type="nucleotide sequence ID" value="NZ_AZFM01000033.1"/>
</dbReference>
<reference evidence="2 3" key="1">
    <citation type="journal article" date="2015" name="Genome Announc.">
        <title>Expanding the biotechnology potential of lactobacilli through comparative genomics of 213 strains and associated genera.</title>
        <authorList>
            <person name="Sun Z."/>
            <person name="Harris H.M."/>
            <person name="McCann A."/>
            <person name="Guo C."/>
            <person name="Argimon S."/>
            <person name="Zhang W."/>
            <person name="Yang X."/>
            <person name="Jeffery I.B."/>
            <person name="Cooney J.C."/>
            <person name="Kagawa T.F."/>
            <person name="Liu W."/>
            <person name="Song Y."/>
            <person name="Salvetti E."/>
            <person name="Wrobel A."/>
            <person name="Rasinkangas P."/>
            <person name="Parkhill J."/>
            <person name="Rea M.C."/>
            <person name="O'Sullivan O."/>
            <person name="Ritari J."/>
            <person name="Douillard F.P."/>
            <person name="Paul Ross R."/>
            <person name="Yang R."/>
            <person name="Briner A.E."/>
            <person name="Felis G.E."/>
            <person name="de Vos W.M."/>
            <person name="Barrangou R."/>
            <person name="Klaenhammer T.R."/>
            <person name="Caufield P.W."/>
            <person name="Cui Y."/>
            <person name="Zhang H."/>
            <person name="O'Toole P.W."/>
        </authorList>
    </citation>
    <scope>NUCLEOTIDE SEQUENCE [LARGE SCALE GENOMIC DNA]</scope>
    <source>
        <strain evidence="2 3">DSM 16043</strain>
    </source>
</reference>